<dbReference type="Gene3D" id="2.60.40.1120">
    <property type="entry name" value="Carboxypeptidase-like, regulatory domain"/>
    <property type="match status" value="1"/>
</dbReference>
<dbReference type="InterPro" id="IPR037066">
    <property type="entry name" value="Plug_dom_sf"/>
</dbReference>
<keyword evidence="2" id="KW-0813">Transport</keyword>
<dbReference type="InterPro" id="IPR023997">
    <property type="entry name" value="TonB-dep_OMP_SusC/RagA_CS"/>
</dbReference>
<evidence type="ECO:0000259" key="3">
    <source>
        <dbReference type="Pfam" id="PF07715"/>
    </source>
</evidence>
<dbReference type="SUPFAM" id="SSF49464">
    <property type="entry name" value="Carboxypeptidase regulatory domain-like"/>
    <property type="match status" value="1"/>
</dbReference>
<dbReference type="PANTHER" id="PTHR30069">
    <property type="entry name" value="TONB-DEPENDENT OUTER MEMBRANE RECEPTOR"/>
    <property type="match status" value="1"/>
</dbReference>
<dbReference type="AlphaFoldDB" id="A0A512C8G1"/>
<evidence type="ECO:0000313" key="4">
    <source>
        <dbReference type="EMBL" id="GEO20496.1"/>
    </source>
</evidence>
<dbReference type="InterPro" id="IPR023996">
    <property type="entry name" value="TonB-dep_OMP_SusC/RagA"/>
</dbReference>
<comment type="caution">
    <text evidence="4">The sequence shown here is derived from an EMBL/GenBank/DDBJ whole genome shotgun (WGS) entry which is preliminary data.</text>
</comment>
<dbReference type="NCBIfam" id="TIGR04056">
    <property type="entry name" value="OMP_RagA_SusC"/>
    <property type="match status" value="1"/>
</dbReference>
<sequence length="1109" mass="124351">MANTGNAQRKTIEDVNLSIHLNGKTLSKFFRLIENKTDFEFTYNHDLIDLSQKLSIGGDKQSLYKLLVSVSQQTDLHFVQINENIHVKLASRKFERAIEIAELADVTITGTVTDINGEPIPGVTILLPGTTTGTATDLDGKYTITVPEASSLSFSFIGFLTENVAIGERSVVDVVLTEDMASLNEVVVIGYGSQKKVNVIGSIATISNEELSSSPVSMVSNALAGRLPGVIVQQQNGEPGNNAANITIRGYATLGNNSPLVVIDGIPGRDLNSLEAGDIESLSVLKDASAAIYGARAANGVILVTTKRGKENTSPLFKYSFNRGLSSPTMLPEMADAVTYAQMIREVQSYKNIPENNMAYSIQDIEKFGSGDYPWTHPNTDWYDAVLTKFTNTNHHTFSVSGGSDNIKYYTSFGKVFDDGIYKNNATSYNRYNLRANVDIQVNEYLSIALDINGSEEDKMYPTKSANSIFNNSLIRSKPTEVATYPNGLPGPDIEYGDQAVVSTSFATGFDDTKKYRSQNMITARLKIPKVEGLEVSGYYAYDMEFQVRKLFQKPWTLHTLDKAAYYANGNSGKEDGSDFLLGYEAGYTEPRVQDYYDDSKTSTYNLKTNYSKTFNGEHNLNTFIAYEGSKYQGKGIDAFRRYFISDKLPYLFAGGNLDQNIGSWVSIDSRINYFGRLSYDFKEKYLFQFSFRRDGSLRFEKENGRWGNFPSVLAGWKVSEESFWKEKLNYIDYLKLKASWGQMGNDRVDAFQYLTNYQFGTGTVFGESKNYASSLMQDGVSNPFITWEVANIFNVGFESLLLNNKMNFEVDYFYQRRDEILVKRNASVPGFTGLGLPDENFGIVDNKGVEIILGYGNEVNDLSYAINGNFSFARNRVIEFDEPARNVPWQVETGHPQGAALLYNSIGIFRNEEHVNSLPHVSGARPGDIIIEDYDGDGDITNDDRILFDRTVNPEITFGLNLSLTYKNWAVRALVQGVGNVQKEIYNVIQGSGGNYFMYDAEGRWTPENNISDKPRAFERDEEYWRGSHKTNYGFHNSSFARLKNLQISYIIPEYINNFARLKSSQIYFSGQNLFLLYSKNKLMDPELGSISNYPLMKVYSLGIEVSF</sequence>
<dbReference type="Proteomes" id="UP000321301">
    <property type="component" value="Unassembled WGS sequence"/>
</dbReference>
<keyword evidence="2" id="KW-1134">Transmembrane beta strand</keyword>
<dbReference type="GO" id="GO:0015344">
    <property type="term" value="F:siderophore uptake transmembrane transporter activity"/>
    <property type="evidence" value="ECO:0007669"/>
    <property type="project" value="TreeGrafter"/>
</dbReference>
<keyword evidence="2" id="KW-0812">Transmembrane</keyword>
<dbReference type="Gene3D" id="2.170.130.10">
    <property type="entry name" value="TonB-dependent receptor, plug domain"/>
    <property type="match status" value="1"/>
</dbReference>
<dbReference type="FunFam" id="2.170.130.10:FF:000003">
    <property type="entry name" value="SusC/RagA family TonB-linked outer membrane protein"/>
    <property type="match status" value="1"/>
</dbReference>
<accession>A0A512C8G1</accession>
<evidence type="ECO:0000313" key="5">
    <source>
        <dbReference type="Proteomes" id="UP000321301"/>
    </source>
</evidence>
<dbReference type="GO" id="GO:0044718">
    <property type="term" value="P:siderophore transmembrane transport"/>
    <property type="evidence" value="ECO:0007669"/>
    <property type="project" value="TreeGrafter"/>
</dbReference>
<dbReference type="EMBL" id="BJYV01000003">
    <property type="protein sequence ID" value="GEO20496.1"/>
    <property type="molecule type" value="Genomic_DNA"/>
</dbReference>
<feature type="domain" description="TonB-dependent receptor plug" evidence="3">
    <location>
        <begin position="196"/>
        <end position="301"/>
    </location>
</feature>
<comment type="similarity">
    <text evidence="2">Belongs to the TonB-dependent receptor family.</text>
</comment>
<proteinExistence type="inferred from homology"/>
<dbReference type="InterPro" id="IPR008969">
    <property type="entry name" value="CarboxyPept-like_regulatory"/>
</dbReference>
<evidence type="ECO:0000256" key="1">
    <source>
        <dbReference type="ARBA" id="ARBA00022729"/>
    </source>
</evidence>
<evidence type="ECO:0000256" key="2">
    <source>
        <dbReference type="PROSITE-ProRule" id="PRU01360"/>
    </source>
</evidence>
<reference evidence="4 5" key="1">
    <citation type="submission" date="2019-07" db="EMBL/GenBank/DDBJ databases">
        <title>Whole genome shotgun sequence of Cyclobacterium qasimii NBRC 106168.</title>
        <authorList>
            <person name="Hosoyama A."/>
            <person name="Uohara A."/>
            <person name="Ohji S."/>
            <person name="Ichikawa N."/>
        </authorList>
    </citation>
    <scope>NUCLEOTIDE SEQUENCE [LARGE SCALE GENOMIC DNA]</scope>
    <source>
        <strain evidence="4 5">NBRC 106168</strain>
    </source>
</reference>
<dbReference type="SUPFAM" id="SSF56935">
    <property type="entry name" value="Porins"/>
    <property type="match status" value="1"/>
</dbReference>
<keyword evidence="1" id="KW-0732">Signal</keyword>
<dbReference type="PANTHER" id="PTHR30069:SF29">
    <property type="entry name" value="HEMOGLOBIN AND HEMOGLOBIN-HAPTOGLOBIN-BINDING PROTEIN 1-RELATED"/>
    <property type="match status" value="1"/>
</dbReference>
<keyword evidence="5" id="KW-1185">Reference proteome</keyword>
<comment type="subcellular location">
    <subcellularLocation>
        <location evidence="2">Cell outer membrane</location>
        <topology evidence="2">Multi-pass membrane protein</topology>
    </subcellularLocation>
</comment>
<keyword evidence="2" id="KW-0998">Cell outer membrane</keyword>
<name>A0A512C8G1_9BACT</name>
<organism evidence="4 5">
    <name type="scientific">Cyclobacterium qasimii</name>
    <dbReference type="NCBI Taxonomy" id="1350429"/>
    <lineage>
        <taxon>Bacteria</taxon>
        <taxon>Pseudomonadati</taxon>
        <taxon>Bacteroidota</taxon>
        <taxon>Cytophagia</taxon>
        <taxon>Cytophagales</taxon>
        <taxon>Cyclobacteriaceae</taxon>
        <taxon>Cyclobacterium</taxon>
    </lineage>
</organism>
<keyword evidence="2" id="KW-0472">Membrane</keyword>
<dbReference type="GO" id="GO:0009279">
    <property type="term" value="C:cell outer membrane"/>
    <property type="evidence" value="ECO:0007669"/>
    <property type="project" value="UniProtKB-SubCell"/>
</dbReference>
<dbReference type="PROSITE" id="PS52016">
    <property type="entry name" value="TONB_DEPENDENT_REC_3"/>
    <property type="match status" value="1"/>
</dbReference>
<protein>
    <submittedName>
        <fullName evidence="4">SusC/RagA family TonB-linked outer membrane protein</fullName>
    </submittedName>
</protein>
<dbReference type="Pfam" id="PF07715">
    <property type="entry name" value="Plug"/>
    <property type="match status" value="1"/>
</dbReference>
<dbReference type="InterPro" id="IPR012910">
    <property type="entry name" value="Plug_dom"/>
</dbReference>
<dbReference type="InterPro" id="IPR039426">
    <property type="entry name" value="TonB-dep_rcpt-like"/>
</dbReference>
<dbReference type="Pfam" id="PF13715">
    <property type="entry name" value="CarbopepD_reg_2"/>
    <property type="match status" value="1"/>
</dbReference>
<dbReference type="NCBIfam" id="TIGR04057">
    <property type="entry name" value="SusC_RagA_signa"/>
    <property type="match status" value="1"/>
</dbReference>
<gene>
    <name evidence="4" type="ORF">CQA01_10300</name>
</gene>